<dbReference type="Proteomes" id="UP001281410">
    <property type="component" value="Unassembled WGS sequence"/>
</dbReference>
<comment type="caution">
    <text evidence="3">The sequence shown here is derived from an EMBL/GenBank/DDBJ whole genome shotgun (WGS) entry which is preliminary data.</text>
</comment>
<dbReference type="CDD" id="cd01650">
    <property type="entry name" value="RT_nLTR_like"/>
    <property type="match status" value="1"/>
</dbReference>
<dbReference type="GO" id="GO:0003824">
    <property type="term" value="F:catalytic activity"/>
    <property type="evidence" value="ECO:0007669"/>
    <property type="project" value="InterPro"/>
</dbReference>
<dbReference type="EMBL" id="JANJYJ010000005">
    <property type="protein sequence ID" value="KAK3212787.1"/>
    <property type="molecule type" value="Genomic_DNA"/>
</dbReference>
<dbReference type="InterPro" id="IPR036691">
    <property type="entry name" value="Endo/exonu/phosph_ase_sf"/>
</dbReference>
<dbReference type="SUPFAM" id="SSF56219">
    <property type="entry name" value="DNase I-like"/>
    <property type="match status" value="1"/>
</dbReference>
<sequence>MKIMSWNARGLGSTRAFKILQMRSRELNPYMMFLMETKCDYVRMEYLQVRLGFAGKLVVNNEGRSGGLCLFWKIGVVVELLTYSNAHIDVRVCSGKNMIWRLTGFYGNPDSSQRIHSWTLLKRLACMYSLRWVCLGDFNEVLGDSKKLGGNDRSWKCISAFREVLEGCGLEDLGFLGPKFTWCNKREGDDMILERIDRCVSTASWSRMFQHSVVRHLDFWGSDHRPLLLKFDKDLGACIGTGEKRRHRFYFEECWVDDKECQELVSKVWNDDAVGNGVSGMLRRIQVCGQQLDVWNKNSRRRLRDDIYLKRKELEVINRVIVPESWKRVCEIETQLDGALHTEERYWAQRFRTKWLQCGDLNTRYFHLKASARRTRNKIKGLVGEDGLWKESKADMEDILMKHFRHLFSTTNPSQMVMDVILNEIQPRLSAQIGTYLDTEFTGAEVRRAVFDIGPMKAPGMDGLPALFYQKFWGIIGQNIMEVCLKCLNEGDSVAEMNSTLVTLIPKVQEAERISDYRPISLCNVLYKIVAKTIANRFQKALDEVISESQCAFILGRLISDNSVVGFECLHSMKRRKRKHGLMAIKLDMSKAYNRVE</sequence>
<protein>
    <recommendedName>
        <fullName evidence="5">Reverse transcriptase</fullName>
    </recommendedName>
</protein>
<keyword evidence="4" id="KW-1185">Reference proteome</keyword>
<dbReference type="PANTHER" id="PTHR33710">
    <property type="entry name" value="BNAC02G09200D PROTEIN"/>
    <property type="match status" value="1"/>
</dbReference>
<evidence type="ECO:0008006" key="5">
    <source>
        <dbReference type="Google" id="ProtNLM"/>
    </source>
</evidence>
<dbReference type="InterPro" id="IPR005135">
    <property type="entry name" value="Endo/exonuclease/phosphatase"/>
</dbReference>
<reference evidence="3" key="1">
    <citation type="journal article" date="2023" name="Plant J.">
        <title>Genome sequences and population genomics provide insights into the demographic history, inbreeding, and mutation load of two 'living fossil' tree species of Dipteronia.</title>
        <authorList>
            <person name="Feng Y."/>
            <person name="Comes H.P."/>
            <person name="Chen J."/>
            <person name="Zhu S."/>
            <person name="Lu R."/>
            <person name="Zhang X."/>
            <person name="Li P."/>
            <person name="Qiu J."/>
            <person name="Olsen K.M."/>
            <person name="Qiu Y."/>
        </authorList>
    </citation>
    <scope>NUCLEOTIDE SEQUENCE</scope>
    <source>
        <strain evidence="3">NBL</strain>
    </source>
</reference>
<dbReference type="AlphaFoldDB" id="A0AAE0AGC6"/>
<evidence type="ECO:0000313" key="3">
    <source>
        <dbReference type="EMBL" id="KAK3212787.1"/>
    </source>
</evidence>
<name>A0AAE0AGC6_9ROSI</name>
<dbReference type="Pfam" id="PF00078">
    <property type="entry name" value="RVT_1"/>
    <property type="match status" value="1"/>
</dbReference>
<dbReference type="Pfam" id="PF03372">
    <property type="entry name" value="Exo_endo_phos"/>
    <property type="match status" value="1"/>
</dbReference>
<feature type="domain" description="Endonuclease/exonuclease/phosphatase" evidence="2">
    <location>
        <begin position="4"/>
        <end position="224"/>
    </location>
</feature>
<proteinExistence type="predicted"/>
<dbReference type="PANTHER" id="PTHR33710:SF62">
    <property type="entry name" value="DUF4283 DOMAIN PROTEIN"/>
    <property type="match status" value="1"/>
</dbReference>
<evidence type="ECO:0000313" key="4">
    <source>
        <dbReference type="Proteomes" id="UP001281410"/>
    </source>
</evidence>
<dbReference type="Gene3D" id="3.60.10.10">
    <property type="entry name" value="Endonuclease/exonuclease/phosphatase"/>
    <property type="match status" value="1"/>
</dbReference>
<evidence type="ECO:0000259" key="2">
    <source>
        <dbReference type="Pfam" id="PF03372"/>
    </source>
</evidence>
<dbReference type="InterPro" id="IPR000477">
    <property type="entry name" value="RT_dom"/>
</dbReference>
<gene>
    <name evidence="3" type="ORF">Dsin_017493</name>
</gene>
<evidence type="ECO:0000259" key="1">
    <source>
        <dbReference type="Pfam" id="PF00078"/>
    </source>
</evidence>
<feature type="domain" description="Reverse transcriptase" evidence="1">
    <location>
        <begin position="506"/>
        <end position="597"/>
    </location>
</feature>
<organism evidence="3 4">
    <name type="scientific">Dipteronia sinensis</name>
    <dbReference type="NCBI Taxonomy" id="43782"/>
    <lineage>
        <taxon>Eukaryota</taxon>
        <taxon>Viridiplantae</taxon>
        <taxon>Streptophyta</taxon>
        <taxon>Embryophyta</taxon>
        <taxon>Tracheophyta</taxon>
        <taxon>Spermatophyta</taxon>
        <taxon>Magnoliopsida</taxon>
        <taxon>eudicotyledons</taxon>
        <taxon>Gunneridae</taxon>
        <taxon>Pentapetalae</taxon>
        <taxon>rosids</taxon>
        <taxon>malvids</taxon>
        <taxon>Sapindales</taxon>
        <taxon>Sapindaceae</taxon>
        <taxon>Hippocastanoideae</taxon>
        <taxon>Acereae</taxon>
        <taxon>Dipteronia</taxon>
    </lineage>
</organism>
<accession>A0AAE0AGC6</accession>